<keyword evidence="6" id="KW-1185">Reference proteome</keyword>
<dbReference type="InterPro" id="IPR057651">
    <property type="entry name" value="Ig_TPPC8_C"/>
</dbReference>
<evidence type="ECO:0000259" key="2">
    <source>
        <dbReference type="Pfam" id="PF24544"/>
    </source>
</evidence>
<dbReference type="Proteomes" id="UP001516400">
    <property type="component" value="Unassembled WGS sequence"/>
</dbReference>
<feature type="domain" description="TPPC8 first Ig-like" evidence="3">
    <location>
        <begin position="675"/>
        <end position="868"/>
    </location>
</feature>
<accession>A0ABD2PHA7</accession>
<dbReference type="Pfam" id="PF24545">
    <property type="entry name" value="Ig_TPPC8_1st"/>
    <property type="match status" value="1"/>
</dbReference>
<evidence type="ECO:0000259" key="1">
    <source>
        <dbReference type="Pfam" id="PF24542"/>
    </source>
</evidence>
<evidence type="ECO:0000313" key="6">
    <source>
        <dbReference type="Proteomes" id="UP001516400"/>
    </source>
</evidence>
<evidence type="ECO:0008006" key="7">
    <source>
        <dbReference type="Google" id="ProtNLM"/>
    </source>
</evidence>
<dbReference type="SUPFAM" id="SSF48452">
    <property type="entry name" value="TPR-like"/>
    <property type="match status" value="1"/>
</dbReference>
<reference evidence="5 6" key="1">
    <citation type="journal article" date="2021" name="BMC Biol.">
        <title>Horizontally acquired antibacterial genes associated with adaptive radiation of ladybird beetles.</title>
        <authorList>
            <person name="Li H.S."/>
            <person name="Tang X.F."/>
            <person name="Huang Y.H."/>
            <person name="Xu Z.Y."/>
            <person name="Chen M.L."/>
            <person name="Du X.Y."/>
            <person name="Qiu B.Y."/>
            <person name="Chen P.T."/>
            <person name="Zhang W."/>
            <person name="Slipinski A."/>
            <person name="Escalona H.E."/>
            <person name="Waterhouse R.M."/>
            <person name="Zwick A."/>
            <person name="Pang H."/>
        </authorList>
    </citation>
    <scope>NUCLEOTIDE SEQUENCE [LARGE SCALE GENOMIC DNA]</scope>
    <source>
        <strain evidence="5">SYSU2018</strain>
    </source>
</reference>
<evidence type="ECO:0000313" key="5">
    <source>
        <dbReference type="EMBL" id="KAL3290126.1"/>
    </source>
</evidence>
<dbReference type="InterPro" id="IPR024420">
    <property type="entry name" value="TRAPP_III_complex_Trs85"/>
</dbReference>
<organism evidence="5 6">
    <name type="scientific">Cryptolaemus montrouzieri</name>
    <dbReference type="NCBI Taxonomy" id="559131"/>
    <lineage>
        <taxon>Eukaryota</taxon>
        <taxon>Metazoa</taxon>
        <taxon>Ecdysozoa</taxon>
        <taxon>Arthropoda</taxon>
        <taxon>Hexapoda</taxon>
        <taxon>Insecta</taxon>
        <taxon>Pterygota</taxon>
        <taxon>Neoptera</taxon>
        <taxon>Endopterygota</taxon>
        <taxon>Coleoptera</taxon>
        <taxon>Polyphaga</taxon>
        <taxon>Cucujiformia</taxon>
        <taxon>Coccinelloidea</taxon>
        <taxon>Coccinellidae</taxon>
        <taxon>Scymninae</taxon>
        <taxon>Scymnini</taxon>
        <taxon>Cryptolaemus</taxon>
    </lineage>
</organism>
<dbReference type="Pfam" id="PF24544">
    <property type="entry name" value="Ig_TPPC8_2nd"/>
    <property type="match status" value="1"/>
</dbReference>
<dbReference type="InterPro" id="IPR058541">
    <property type="entry name" value="Ig_TPPC8_1st"/>
</dbReference>
<dbReference type="InterPro" id="IPR058540">
    <property type="entry name" value="Ig_TPPC8_3rd"/>
</dbReference>
<protein>
    <recommendedName>
        <fullName evidence="7">Trafficking protein particle complex subunit 8</fullName>
    </recommendedName>
</protein>
<dbReference type="Pfam" id="PF12739">
    <property type="entry name" value="TRAPPC-Trs85"/>
    <property type="match status" value="1"/>
</dbReference>
<comment type="caution">
    <text evidence="5">The sequence shown here is derived from an EMBL/GenBank/DDBJ whole genome shotgun (WGS) entry which is preliminary data.</text>
</comment>
<gene>
    <name evidence="5" type="ORF">HHI36_023491</name>
</gene>
<feature type="domain" description="TPPC8 C-terminal Ig-like" evidence="1">
    <location>
        <begin position="1201"/>
        <end position="1310"/>
    </location>
</feature>
<feature type="domain" description="TPPC8 third Ig-like" evidence="4">
    <location>
        <begin position="990"/>
        <end position="1157"/>
    </location>
</feature>
<dbReference type="Pfam" id="PF24542">
    <property type="entry name" value="Ig_TPPC8_C"/>
    <property type="match status" value="1"/>
</dbReference>
<dbReference type="InterPro" id="IPR058538">
    <property type="entry name" value="Ig_TPPC8_2nd"/>
</dbReference>
<dbReference type="PANTHER" id="PTHR12975">
    <property type="entry name" value="TRANSPORT PROTEIN TRAPP"/>
    <property type="match status" value="1"/>
</dbReference>
<dbReference type="InterPro" id="IPR011990">
    <property type="entry name" value="TPR-like_helical_dom_sf"/>
</dbReference>
<dbReference type="EMBL" id="JABFTP020000186">
    <property type="protein sequence ID" value="KAL3290126.1"/>
    <property type="molecule type" value="Genomic_DNA"/>
</dbReference>
<dbReference type="Pfam" id="PF24546">
    <property type="entry name" value="Ig_TPPC8_3rd"/>
    <property type="match status" value="1"/>
</dbReference>
<evidence type="ECO:0000259" key="3">
    <source>
        <dbReference type="Pfam" id="PF24545"/>
    </source>
</evidence>
<proteinExistence type="predicted"/>
<feature type="domain" description="TPPC8 second Ig-like" evidence="2">
    <location>
        <begin position="870"/>
        <end position="987"/>
    </location>
</feature>
<dbReference type="PANTHER" id="PTHR12975:SF6">
    <property type="entry name" value="TRAFFICKING PROTEIN PARTICLE COMPLEX SUBUNIT 8"/>
    <property type="match status" value="1"/>
</dbReference>
<sequence length="1336" mass="151127">MANCKQSPQEFIKTAFIPQIAVICSPQAEQCCEKNNLSFVELLQPFCKLNNDIYCKDHNGVNTIIKNFKLRILDVKHRPPQTMLARKLLNLAVSEYTQPRSELFPIANYNLEIPMSTPWFEEWRETFLQVQYPSDHEYTKHFLACILVVSSNDSNPAETMIQLAQSLNQMYNSIPGKLPKWFSSNILKYYVIIHDIIEGNINIATDAYDSIKSSYGSANSFLLRMNSRPPGNEGVTEHVADPWSQYIHNNIKSSLETSNTSENIYELAEEANEVKTVFGERQNYHPLSPDNEDSVMNDKLGEKEDTALKQNGSKVHGLCLGAEDLENIKTLISDFTKNCLIPYVERQIQVLSDNISNKKGVSRSLFSATKRWFNPNKPGASSMSNNLMYAPDAPELQVRRLGDLYFMFGNYSAAFQAYHLAKRDYNADQAWLYYAGALEMAALSAFMANEANRKSHDYLEESIMTYLNTCKMPQFATRATLLGSDYLKSKSLYGEAALQLIRMTSEESDLRSALLLEQASYCFLKSKMVRKYAFHMVLAGHRFSKAAQKRHSLRSYKQAYQIFKDNGWNLACDHIHYTIGRQANYLNSYDEAVDSFSKLLLGESKQTPQQQVTFLKEYLTILDNKMKNISDGGLPFLPLPNLDMTSLKVLLEPTPPLKTPGRVPAIGINFANVIDQAAEQKWIKLEEMLMQEAQGSIPMLFKPTMTLFNDKKLCTNIPNAVVREPIQLSLQIVNQLQIVLSLKDVHLLWSFKTEEIEISNENVAGNNIDNYVKTHVVDLVILEMSSKADVILLLTPLTMGELTITGICYTLSIGSNASESIFIKGKQPINLKTKSNRDENNTGQPLRIKVVPPAPCLQVTFSEIHPDFLCDEMQKVTVNFQNTGSVPLHKLYLASTMPRMVSSCEFNKIEEIVMDFSDIETLQVREKIARKNHITFIPLPNGILNSGQTTSIAIWLKAPSLKGPYSIDLLIYYENVNSKSIPRYRLVRHSWNLSVQESIEINITPLQSGNSKFVEELSIGVKASNLNKTHNSVLTELSLANISLLSKRWVFIGNIVSPQNINLHSQEAAHLLLKTRRKIQEKSEYSTVPLKHEDTSIDNQLAYLAFAKKTELRTVNIFDDTEFENFKENQNGILLIQWQALIKDAKSKRNARGQSFVPIKFAKLKKHPFSLEYAMTDIPISLEDNDKREKQKQAEMLKSQVAYNVVFPPVVQHTFEKSRICIVPVKLLIHSLEGQEVLQVTVKTVNTSSVVTPIRGALFLPNASRHFKWLGSGTIVREVKPLSTEVLNLSVAVYSPGTFDLGANIEVFCSKLHDSKFATLQSCQIRSTFIVTNGNS</sequence>
<name>A0ABD2PHA7_9CUCU</name>
<evidence type="ECO:0000259" key="4">
    <source>
        <dbReference type="Pfam" id="PF24546"/>
    </source>
</evidence>